<dbReference type="AlphaFoldDB" id="A0A9N7P1N7"/>
<dbReference type="InterPro" id="IPR029063">
    <property type="entry name" value="SAM-dependent_MTases_sf"/>
</dbReference>
<dbReference type="EMBL" id="CACSLK010034050">
    <property type="protein sequence ID" value="CAA0840961.1"/>
    <property type="molecule type" value="Genomic_DNA"/>
</dbReference>
<keyword evidence="1" id="KW-0808">Transferase</keyword>
<dbReference type="Proteomes" id="UP001153555">
    <property type="component" value="Unassembled WGS sequence"/>
</dbReference>
<dbReference type="SUPFAM" id="SSF53335">
    <property type="entry name" value="S-adenosyl-L-methionine-dependent methyltransferases"/>
    <property type="match status" value="1"/>
</dbReference>
<keyword evidence="1" id="KW-0489">Methyltransferase</keyword>
<dbReference type="Pfam" id="PF01209">
    <property type="entry name" value="Ubie_methyltran"/>
    <property type="match status" value="1"/>
</dbReference>
<evidence type="ECO:0000313" key="2">
    <source>
        <dbReference type="Proteomes" id="UP001153555"/>
    </source>
</evidence>
<evidence type="ECO:0000313" key="1">
    <source>
        <dbReference type="EMBL" id="CAA0840961.1"/>
    </source>
</evidence>
<comment type="caution">
    <text evidence="1">The sequence shown here is derived from an EMBL/GenBank/DDBJ whole genome shotgun (WGS) entry which is preliminary data.</text>
</comment>
<keyword evidence="2" id="KW-1185">Reference proteome</keyword>
<protein>
    <submittedName>
        <fullName evidence="1">2-phytyl-1-4-beta-naphthoquinone methyltransferase- chloroplastic</fullName>
    </submittedName>
</protein>
<reference evidence="1" key="1">
    <citation type="submission" date="2019-12" db="EMBL/GenBank/DDBJ databases">
        <authorList>
            <person name="Scholes J."/>
        </authorList>
    </citation>
    <scope>NUCLEOTIDE SEQUENCE</scope>
</reference>
<dbReference type="GO" id="GO:0032259">
    <property type="term" value="P:methylation"/>
    <property type="evidence" value="ECO:0007669"/>
    <property type="project" value="UniProtKB-KW"/>
</dbReference>
<sequence length="178" mass="19956">MVAPLRTTPSRRCSISWMIMARCSGSDNRIRQIPVINEWGMIGMLSFGDVVRAVVLDVCCSSGYLSFCCPSKSESMARLTHKDAVTLPFPDSGCDAATISYWLRKVVDRKKAIEEMVWVLKPGASYPFFACLFAVQARDYVKVQICNRLWVKETLKVVTAEIIGLTLMQSMEIISSRT</sequence>
<organism evidence="1 2">
    <name type="scientific">Striga hermonthica</name>
    <name type="common">Purple witchweed</name>
    <name type="synonym">Buchnera hermonthica</name>
    <dbReference type="NCBI Taxonomy" id="68872"/>
    <lineage>
        <taxon>Eukaryota</taxon>
        <taxon>Viridiplantae</taxon>
        <taxon>Streptophyta</taxon>
        <taxon>Embryophyta</taxon>
        <taxon>Tracheophyta</taxon>
        <taxon>Spermatophyta</taxon>
        <taxon>Magnoliopsida</taxon>
        <taxon>eudicotyledons</taxon>
        <taxon>Gunneridae</taxon>
        <taxon>Pentapetalae</taxon>
        <taxon>asterids</taxon>
        <taxon>lamiids</taxon>
        <taxon>Lamiales</taxon>
        <taxon>Orobanchaceae</taxon>
        <taxon>Buchnereae</taxon>
        <taxon>Striga</taxon>
    </lineage>
</organism>
<accession>A0A9N7P1N7</accession>
<proteinExistence type="predicted"/>
<gene>
    <name evidence="1" type="ORF">SHERM_06996</name>
</gene>
<dbReference type="GO" id="GO:0008168">
    <property type="term" value="F:methyltransferase activity"/>
    <property type="evidence" value="ECO:0007669"/>
    <property type="project" value="UniProtKB-KW"/>
</dbReference>
<dbReference type="Gene3D" id="3.40.50.150">
    <property type="entry name" value="Vaccinia Virus protein VP39"/>
    <property type="match status" value="1"/>
</dbReference>
<name>A0A9N7P1N7_STRHE</name>
<dbReference type="OrthoDB" id="6329284at2759"/>